<evidence type="ECO:0000313" key="3">
    <source>
        <dbReference type="Proteomes" id="UP000756346"/>
    </source>
</evidence>
<protein>
    <recommendedName>
        <fullName evidence="4">Ankyrin repeat-containing domain protein</fullName>
    </recommendedName>
</protein>
<dbReference type="PROSITE" id="PS50297">
    <property type="entry name" value="ANK_REP_REGION"/>
    <property type="match status" value="1"/>
</dbReference>
<dbReference type="GeneID" id="70185448"/>
<dbReference type="RefSeq" id="XP_046004877.1">
    <property type="nucleotide sequence ID" value="XM_046155902.1"/>
</dbReference>
<evidence type="ECO:0008006" key="4">
    <source>
        <dbReference type="Google" id="ProtNLM"/>
    </source>
</evidence>
<feature type="repeat" description="ANK" evidence="1">
    <location>
        <begin position="36"/>
        <end position="68"/>
    </location>
</feature>
<dbReference type="SMART" id="SM00248">
    <property type="entry name" value="ANK"/>
    <property type="match status" value="1"/>
</dbReference>
<dbReference type="EMBL" id="JAGTJQ010000014">
    <property type="protein sequence ID" value="KAH7012612.1"/>
    <property type="molecule type" value="Genomic_DNA"/>
</dbReference>
<reference evidence="2" key="1">
    <citation type="journal article" date="2021" name="Nat. Commun.">
        <title>Genetic determinants of endophytism in the Arabidopsis root mycobiome.</title>
        <authorList>
            <person name="Mesny F."/>
            <person name="Miyauchi S."/>
            <person name="Thiergart T."/>
            <person name="Pickel B."/>
            <person name="Atanasova L."/>
            <person name="Karlsson M."/>
            <person name="Huettel B."/>
            <person name="Barry K.W."/>
            <person name="Haridas S."/>
            <person name="Chen C."/>
            <person name="Bauer D."/>
            <person name="Andreopoulos W."/>
            <person name="Pangilinan J."/>
            <person name="LaButti K."/>
            <person name="Riley R."/>
            <person name="Lipzen A."/>
            <person name="Clum A."/>
            <person name="Drula E."/>
            <person name="Henrissat B."/>
            <person name="Kohler A."/>
            <person name="Grigoriev I.V."/>
            <person name="Martin F.M."/>
            <person name="Hacquard S."/>
        </authorList>
    </citation>
    <scope>NUCLEOTIDE SEQUENCE</scope>
    <source>
        <strain evidence="2">MPI-CAGE-CH-0230</strain>
    </source>
</reference>
<keyword evidence="1" id="KW-0040">ANK repeat</keyword>
<accession>A0A9P8XR43</accession>
<dbReference type="AlphaFoldDB" id="A0A9P8XR43"/>
<dbReference type="Gene3D" id="1.25.40.20">
    <property type="entry name" value="Ankyrin repeat-containing domain"/>
    <property type="match status" value="1"/>
</dbReference>
<name>A0A9P8XR43_9PEZI</name>
<dbReference type="InterPro" id="IPR002110">
    <property type="entry name" value="Ankyrin_rpt"/>
</dbReference>
<dbReference type="OrthoDB" id="4779832at2759"/>
<gene>
    <name evidence="2" type="ORF">B0I36DRAFT_339909</name>
</gene>
<dbReference type="PROSITE" id="PS50088">
    <property type="entry name" value="ANK_REPEAT"/>
    <property type="match status" value="1"/>
</dbReference>
<proteinExistence type="predicted"/>
<dbReference type="Proteomes" id="UP000756346">
    <property type="component" value="Unassembled WGS sequence"/>
</dbReference>
<keyword evidence="3" id="KW-1185">Reference proteome</keyword>
<sequence length="301" mass="33485">MLSIGFAVELRDRNRGREIVEFLVKEAKLDINALGINGTALHLAIRSGDVDTVSLLISLGADICATDLLGQDAFEHAISHSGAVAEWMAEQYGDRISELLITKRQMVTRIIDSSATLRVRQLAAWISLGSCEVTPQQKEEIVLRAWTTQQMDDKLCEIWMHNFSLAALQWFVANFQNRGIRGYIDDAAAVSSDLARAIERGSGARVGYYTPVDKPIDGELRTAARYVADVLQPLGWCIRRELVVEPCRKLPHDELCTLGSALATPDAQPFLMGHKANTLEEHGLFQAELELYWQSLAYTTQ</sequence>
<dbReference type="InterPro" id="IPR036770">
    <property type="entry name" value="Ankyrin_rpt-contain_sf"/>
</dbReference>
<comment type="caution">
    <text evidence="2">The sequence shown here is derived from an EMBL/GenBank/DDBJ whole genome shotgun (WGS) entry which is preliminary data.</text>
</comment>
<dbReference type="Pfam" id="PF12796">
    <property type="entry name" value="Ank_2"/>
    <property type="match status" value="1"/>
</dbReference>
<organism evidence="2 3">
    <name type="scientific">Microdochium trichocladiopsis</name>
    <dbReference type="NCBI Taxonomy" id="1682393"/>
    <lineage>
        <taxon>Eukaryota</taxon>
        <taxon>Fungi</taxon>
        <taxon>Dikarya</taxon>
        <taxon>Ascomycota</taxon>
        <taxon>Pezizomycotina</taxon>
        <taxon>Sordariomycetes</taxon>
        <taxon>Xylariomycetidae</taxon>
        <taxon>Xylariales</taxon>
        <taxon>Microdochiaceae</taxon>
        <taxon>Microdochium</taxon>
    </lineage>
</organism>
<evidence type="ECO:0000313" key="2">
    <source>
        <dbReference type="EMBL" id="KAH7012612.1"/>
    </source>
</evidence>
<evidence type="ECO:0000256" key="1">
    <source>
        <dbReference type="PROSITE-ProRule" id="PRU00023"/>
    </source>
</evidence>
<dbReference type="SUPFAM" id="SSF48403">
    <property type="entry name" value="Ankyrin repeat"/>
    <property type="match status" value="1"/>
</dbReference>